<protein>
    <submittedName>
        <fullName evidence="2">Uncharacterized protein</fullName>
    </submittedName>
</protein>
<keyword evidence="1" id="KW-0812">Transmembrane</keyword>
<sequence>MDKKKALYIVPMVVGLLLIIFAPMLGNNVELHSIYEDATRSYFTYIAYTIAFSIFGLAIFLSGVIGYYMGSRNQ</sequence>
<dbReference type="KEGG" id="cthd:CDO33_07890"/>
<comment type="caution">
    <text evidence="2">The sequence shown here is derived from an EMBL/GenBank/DDBJ whole genome shotgun (WGS) entry which is preliminary data.</text>
</comment>
<evidence type="ECO:0000313" key="2">
    <source>
        <dbReference type="EMBL" id="PNU00678.1"/>
    </source>
</evidence>
<name>A0A2K2FPI0_9CLOT</name>
<evidence type="ECO:0000313" key="3">
    <source>
        <dbReference type="Proteomes" id="UP000236151"/>
    </source>
</evidence>
<keyword evidence="3" id="KW-1185">Reference proteome</keyword>
<evidence type="ECO:0000256" key="1">
    <source>
        <dbReference type="SAM" id="Phobius"/>
    </source>
</evidence>
<gene>
    <name evidence="2" type="ORF">CDQ84_05390</name>
</gene>
<keyword evidence="1" id="KW-0472">Membrane</keyword>
<feature type="transmembrane region" description="Helical" evidence="1">
    <location>
        <begin position="7"/>
        <end position="25"/>
    </location>
</feature>
<reference evidence="2 3" key="1">
    <citation type="submission" date="2017-06" db="EMBL/GenBank/DDBJ databases">
        <title>Investigating the central metabolism of Clostridium thermosuccinogenes.</title>
        <authorList>
            <person name="Koendjbiharie J.G."/>
            <person name="van Kranenburg R."/>
        </authorList>
    </citation>
    <scope>NUCLEOTIDE SEQUENCE [LARGE SCALE GENOMIC DNA]</scope>
    <source>
        <strain evidence="2 3">DSM 5806</strain>
    </source>
</reference>
<dbReference type="EMBL" id="NIOJ01000008">
    <property type="protein sequence ID" value="PNU00678.1"/>
    <property type="molecule type" value="Genomic_DNA"/>
</dbReference>
<dbReference type="Proteomes" id="UP000236151">
    <property type="component" value="Unassembled WGS sequence"/>
</dbReference>
<proteinExistence type="predicted"/>
<organism evidence="2 3">
    <name type="scientific">Clostridium thermosuccinogenes</name>
    <dbReference type="NCBI Taxonomy" id="84032"/>
    <lineage>
        <taxon>Bacteria</taxon>
        <taxon>Bacillati</taxon>
        <taxon>Bacillota</taxon>
        <taxon>Clostridia</taxon>
        <taxon>Eubacteriales</taxon>
        <taxon>Clostridiaceae</taxon>
        <taxon>Clostridium</taxon>
    </lineage>
</organism>
<dbReference type="AlphaFoldDB" id="A0A2K2FPI0"/>
<accession>A0A2K2FPI0</accession>
<keyword evidence="1" id="KW-1133">Transmembrane helix</keyword>
<dbReference type="RefSeq" id="WP_103080707.1">
    <property type="nucleotide sequence ID" value="NZ_CP021850.1"/>
</dbReference>
<feature type="transmembrane region" description="Helical" evidence="1">
    <location>
        <begin position="45"/>
        <end position="69"/>
    </location>
</feature>